<reference evidence="1" key="2">
    <citation type="submission" date="2020-10" db="EMBL/GenBank/DDBJ databases">
        <title>Enrichment of novel Verrucomicrobia, Bacteroidetes and Krumholzibacteria in an oxygen-limited, methane- and iron-fed bioreactor inoculated with Bothnian Sea sediments.</title>
        <authorList>
            <person name="Martins P.D."/>
            <person name="de Jong A."/>
            <person name="Lenstra W.K."/>
            <person name="van Helmond N.A.G.M."/>
            <person name="Slomp C.P."/>
            <person name="Jetten M.S.M."/>
            <person name="Welte C.U."/>
            <person name="Rasigraf O."/>
        </authorList>
    </citation>
    <scope>NUCLEOTIDE SEQUENCE</scope>
    <source>
        <strain evidence="1">MAG47</strain>
    </source>
</reference>
<name>A0A8I0N1E3_BRUAN</name>
<proteinExistence type="predicted"/>
<reference evidence="1" key="1">
    <citation type="submission" date="2020-09" db="EMBL/GenBank/DDBJ databases">
        <authorList>
            <person name="Dalcin Martins P."/>
        </authorList>
    </citation>
    <scope>NUCLEOTIDE SEQUENCE</scope>
    <source>
        <strain evidence="1">MAG47</strain>
    </source>
</reference>
<dbReference type="Gene3D" id="3.60.20.30">
    <property type="entry name" value="(Glycosyl)asparaginase"/>
    <property type="match status" value="1"/>
</dbReference>
<dbReference type="AlphaFoldDB" id="A0A8I0N1E3"/>
<evidence type="ECO:0000313" key="2">
    <source>
        <dbReference type="EMBL" id="MBE0561575.1"/>
    </source>
</evidence>
<accession>A0A8I0N1E3</accession>
<dbReference type="Proteomes" id="UP000642265">
    <property type="component" value="Unassembled WGS sequence"/>
</dbReference>
<feature type="non-terminal residue" evidence="1">
    <location>
        <position position="1"/>
    </location>
</feature>
<dbReference type="EMBL" id="JACZKO010000034">
    <property type="protein sequence ID" value="MBE0561575.1"/>
    <property type="molecule type" value="Genomic_DNA"/>
</dbReference>
<evidence type="ECO:0000313" key="3">
    <source>
        <dbReference type="Proteomes" id="UP000642265"/>
    </source>
</evidence>
<sequence length="46" mass="4827">ELGEIGGSGGLVAVDRKGNVSLPFNSPGMYRAWCGLDGEINTGIYR</sequence>
<gene>
    <name evidence="1" type="ORF">IH622_02670</name>
    <name evidence="2" type="ORF">IH622_12300</name>
</gene>
<dbReference type="EMBL" id="JACZKO010000005">
    <property type="protein sequence ID" value="MBE0559727.1"/>
    <property type="molecule type" value="Genomic_DNA"/>
</dbReference>
<evidence type="ECO:0000313" key="1">
    <source>
        <dbReference type="EMBL" id="MBE0559727.1"/>
    </source>
</evidence>
<comment type="caution">
    <text evidence="1">The sequence shown here is derived from an EMBL/GenBank/DDBJ whole genome shotgun (WGS) entry which is preliminary data.</text>
</comment>
<protein>
    <submittedName>
        <fullName evidence="1">Isoaspartyl peptidase/L-asparaginase</fullName>
    </submittedName>
</protein>
<organism evidence="1 3">
    <name type="scientific">Brucella anthropi</name>
    <name type="common">Ochrobactrum anthropi</name>
    <dbReference type="NCBI Taxonomy" id="529"/>
    <lineage>
        <taxon>Bacteria</taxon>
        <taxon>Pseudomonadati</taxon>
        <taxon>Pseudomonadota</taxon>
        <taxon>Alphaproteobacteria</taxon>
        <taxon>Hyphomicrobiales</taxon>
        <taxon>Brucellaceae</taxon>
        <taxon>Brucella/Ochrobactrum group</taxon>
        <taxon>Brucella</taxon>
    </lineage>
</organism>